<dbReference type="EMBL" id="PXXK01000054">
    <property type="protein sequence ID" value="RFN52962.1"/>
    <property type="molecule type" value="Genomic_DNA"/>
</dbReference>
<gene>
    <name evidence="1" type="ORF">FIE12Z_2733</name>
</gene>
<sequence>MLFVNVSSESLNTTPMIGPHSHRYIRPLSSPSSGRSMTSLNLRGGGVFSPELGSVIGGGAANAITAMLSRDGLLARQELLVPVSLLGGLKVVLSLSTSALAFEAALAADALWVVVEEQLEVRVRRRPENERTYVAPRLGYANRLKSSDLYWHGSSDLWVAGIDVYTSPLPPTGNF</sequence>
<keyword evidence="2" id="KW-1185">Reference proteome</keyword>
<name>A0A395MYG4_9HYPO</name>
<evidence type="ECO:0000313" key="1">
    <source>
        <dbReference type="EMBL" id="RFN52962.1"/>
    </source>
</evidence>
<organism evidence="1 2">
    <name type="scientific">Fusarium flagelliforme</name>
    <dbReference type="NCBI Taxonomy" id="2675880"/>
    <lineage>
        <taxon>Eukaryota</taxon>
        <taxon>Fungi</taxon>
        <taxon>Dikarya</taxon>
        <taxon>Ascomycota</taxon>
        <taxon>Pezizomycotina</taxon>
        <taxon>Sordariomycetes</taxon>
        <taxon>Hypocreomycetidae</taxon>
        <taxon>Hypocreales</taxon>
        <taxon>Nectriaceae</taxon>
        <taxon>Fusarium</taxon>
        <taxon>Fusarium incarnatum-equiseti species complex</taxon>
    </lineage>
</organism>
<dbReference type="Proteomes" id="UP000265631">
    <property type="component" value="Unassembled WGS sequence"/>
</dbReference>
<protein>
    <submittedName>
        <fullName evidence="1">Uncharacterized protein</fullName>
    </submittedName>
</protein>
<accession>A0A395MYG4</accession>
<comment type="caution">
    <text evidence="1">The sequence shown here is derived from an EMBL/GenBank/DDBJ whole genome shotgun (WGS) entry which is preliminary data.</text>
</comment>
<evidence type="ECO:0000313" key="2">
    <source>
        <dbReference type="Proteomes" id="UP000265631"/>
    </source>
</evidence>
<reference evidence="1 2" key="1">
    <citation type="journal article" date="2018" name="PLoS Pathog.">
        <title>Evolution of structural diversity of trichothecenes, a family of toxins produced by plant pathogenic and entomopathogenic fungi.</title>
        <authorList>
            <person name="Proctor R.H."/>
            <person name="McCormick S.P."/>
            <person name="Kim H.S."/>
            <person name="Cardoza R.E."/>
            <person name="Stanley A.M."/>
            <person name="Lindo L."/>
            <person name="Kelly A."/>
            <person name="Brown D.W."/>
            <person name="Lee T."/>
            <person name="Vaughan M.M."/>
            <person name="Alexander N.J."/>
            <person name="Busman M."/>
            <person name="Gutierrez S."/>
        </authorList>
    </citation>
    <scope>NUCLEOTIDE SEQUENCE [LARGE SCALE GENOMIC DNA]</scope>
    <source>
        <strain evidence="1 2">NRRL 13405</strain>
    </source>
</reference>
<proteinExistence type="predicted"/>
<dbReference type="AlphaFoldDB" id="A0A395MYG4"/>